<dbReference type="RefSeq" id="XP_066661079.1">
    <property type="nucleotide sequence ID" value="XM_066818891.1"/>
</dbReference>
<comment type="caution">
    <text evidence="2">The sequence shown here is derived from an EMBL/GenBank/DDBJ whole genome shotgun (WGS) entry which is preliminary data.</text>
</comment>
<organism evidence="2 3">
    <name type="scientific">Apiospora hydei</name>
    <dbReference type="NCBI Taxonomy" id="1337664"/>
    <lineage>
        <taxon>Eukaryota</taxon>
        <taxon>Fungi</taxon>
        <taxon>Dikarya</taxon>
        <taxon>Ascomycota</taxon>
        <taxon>Pezizomycotina</taxon>
        <taxon>Sordariomycetes</taxon>
        <taxon>Xylariomycetidae</taxon>
        <taxon>Amphisphaeriales</taxon>
        <taxon>Apiosporaceae</taxon>
        <taxon>Apiospora</taxon>
    </lineage>
</organism>
<keyword evidence="3" id="KW-1185">Reference proteome</keyword>
<dbReference type="EMBL" id="JAQQWN010000010">
    <property type="protein sequence ID" value="KAK8062480.1"/>
    <property type="molecule type" value="Genomic_DNA"/>
</dbReference>
<evidence type="ECO:0000313" key="3">
    <source>
        <dbReference type="Proteomes" id="UP001433268"/>
    </source>
</evidence>
<proteinExistence type="predicted"/>
<reference evidence="2 3" key="1">
    <citation type="submission" date="2023-01" db="EMBL/GenBank/DDBJ databases">
        <title>Analysis of 21 Apiospora genomes using comparative genomics revels a genus with tremendous synthesis potential of carbohydrate active enzymes and secondary metabolites.</title>
        <authorList>
            <person name="Sorensen T."/>
        </authorList>
    </citation>
    <scope>NUCLEOTIDE SEQUENCE [LARGE SCALE GENOMIC DNA]</scope>
    <source>
        <strain evidence="2 3">CBS 114990</strain>
    </source>
</reference>
<sequence length="321" mass="36887">MSSQPSHRARIAVELLGTNHRSFKSYFKVYDTLLAYSDDAYILQIENPSSKNPSPLTHEDILVATHVLRDDPTLTLDKACDVLEKALVPRYYLRQQLKKAILVSVRVMFMLGCEGSWKPNERFVDYIFKCFPKALSVPSATKRALESKKSLKAWKLKSKCHLSFQGTNNIADHLHLDLSHPDGPTLFIFHHTSFLNAHLDRLNELGFAKEEDLLFYLKRHRLRRRLSHPEGYKIFDDPQSLEYIYWADRLAALHAFVLERPPRNGFERWIKWQTSESNAFAIALLALLISIIVGVLSLVLASIQTWIAYKAWVEPVQVGDG</sequence>
<accession>A0ABR1UWP4</accession>
<dbReference type="GeneID" id="92051951"/>
<gene>
    <name evidence="2" type="ORF">PG997_014577</name>
</gene>
<keyword evidence="1" id="KW-0812">Transmembrane</keyword>
<dbReference type="Proteomes" id="UP001433268">
    <property type="component" value="Unassembled WGS sequence"/>
</dbReference>
<feature type="transmembrane region" description="Helical" evidence="1">
    <location>
        <begin position="279"/>
        <end position="303"/>
    </location>
</feature>
<keyword evidence="1" id="KW-1133">Transmembrane helix</keyword>
<evidence type="ECO:0000313" key="2">
    <source>
        <dbReference type="EMBL" id="KAK8062480.1"/>
    </source>
</evidence>
<name>A0ABR1UWP4_9PEZI</name>
<evidence type="ECO:0000256" key="1">
    <source>
        <dbReference type="SAM" id="Phobius"/>
    </source>
</evidence>
<keyword evidence="1" id="KW-0472">Membrane</keyword>
<protein>
    <submittedName>
        <fullName evidence="2">Uncharacterized protein</fullName>
    </submittedName>
</protein>